<sequence length="373" mass="39430">MVQGFKPEYFGAANAFFLPQTLFTLVFLAILAGVGGFGSWYLALVSGLVAALFGALVGTALPLLVAGQGLDGDVLSYLVGTLIGINLVFVLAVILASVTVGRRVYEGVVIGAPDARGAVSERRVAIIRRPAATLADGHVTHIEKSAVDLELADEQWESYVNVLEKAGWTTIEVDQADDLADSVFVEDAVIIFGDVAVITSPGSEHRIAETEAVEVTVRELGLKVAHIAQPGTLDGGDVLKVGTTVYVGRSGRTNAEGIHQLRHIVSALGYTVVAVPLTKVLHLKSAVTALPDGTVIGYLPLVDDPQIFDRFLSMPEEGGAHVVKLSDDTVLMAASAPESAQLIENLGYRVVSVDISEYEKLEGCVTCLSVRVR</sequence>
<keyword evidence="4" id="KW-0472">Membrane</keyword>
<name>A0A3E0VCU0_9MICO</name>
<dbReference type="GO" id="GO:0016403">
    <property type="term" value="F:dimethylargininase activity"/>
    <property type="evidence" value="ECO:0007669"/>
    <property type="project" value="TreeGrafter"/>
</dbReference>
<dbReference type="InterPro" id="IPR033199">
    <property type="entry name" value="DDAH-like"/>
</dbReference>
<evidence type="ECO:0000256" key="3">
    <source>
        <dbReference type="PIRSR" id="PIRSR633199-1"/>
    </source>
</evidence>
<dbReference type="GO" id="GO:0016597">
    <property type="term" value="F:amino acid binding"/>
    <property type="evidence" value="ECO:0007669"/>
    <property type="project" value="TreeGrafter"/>
</dbReference>
<dbReference type="AlphaFoldDB" id="A0A3E0VCU0"/>
<feature type="active site" description="Nucleophile" evidence="3">
    <location>
        <position position="367"/>
    </location>
</feature>
<comment type="caution">
    <text evidence="5">The sequence shown here is derived from an EMBL/GenBank/DDBJ whole genome shotgun (WGS) entry which is preliminary data.</text>
</comment>
<feature type="transmembrane region" description="Helical" evidence="4">
    <location>
        <begin position="77"/>
        <end position="98"/>
    </location>
</feature>
<reference evidence="5 6" key="1">
    <citation type="submission" date="2017-04" db="EMBL/GenBank/DDBJ databases">
        <title>Comparative genome analysis of Subtercola boreus.</title>
        <authorList>
            <person name="Cho Y.-J."/>
            <person name="Cho A."/>
            <person name="Kim O.-S."/>
            <person name="Lee J.-I."/>
        </authorList>
    </citation>
    <scope>NUCLEOTIDE SEQUENCE [LARGE SCALE GENOMIC DNA]</scope>
    <source>
        <strain evidence="5 6">P27444</strain>
    </source>
</reference>
<dbReference type="PANTHER" id="PTHR12737">
    <property type="entry name" value="DIMETHYLARGININE DIMETHYLAMINOHYDROLASE"/>
    <property type="match status" value="1"/>
</dbReference>
<dbReference type="SUPFAM" id="SSF55909">
    <property type="entry name" value="Pentein"/>
    <property type="match status" value="1"/>
</dbReference>
<evidence type="ECO:0000256" key="1">
    <source>
        <dbReference type="ARBA" id="ARBA00008532"/>
    </source>
</evidence>
<evidence type="ECO:0000313" key="6">
    <source>
        <dbReference type="Proteomes" id="UP000256709"/>
    </source>
</evidence>
<dbReference type="EMBL" id="NBXA01000026">
    <property type="protein sequence ID" value="RFA07716.1"/>
    <property type="molecule type" value="Genomic_DNA"/>
</dbReference>
<accession>A0A3E0VCU0</accession>
<keyword evidence="4" id="KW-0812">Transmembrane</keyword>
<comment type="similarity">
    <text evidence="1">Belongs to the DDAH family.</text>
</comment>
<dbReference type="Gene3D" id="3.75.10.10">
    <property type="entry name" value="L-arginine/glycine Amidinotransferase, Chain A"/>
    <property type="match status" value="1"/>
</dbReference>
<evidence type="ECO:0000256" key="4">
    <source>
        <dbReference type="SAM" id="Phobius"/>
    </source>
</evidence>
<dbReference type="GO" id="GO:0045429">
    <property type="term" value="P:positive regulation of nitric oxide biosynthetic process"/>
    <property type="evidence" value="ECO:0007669"/>
    <property type="project" value="TreeGrafter"/>
</dbReference>
<keyword evidence="2 5" id="KW-0378">Hydrolase</keyword>
<feature type="transmembrane region" description="Helical" evidence="4">
    <location>
        <begin position="12"/>
        <end position="34"/>
    </location>
</feature>
<gene>
    <name evidence="5" type="ORF">B7R21_13750</name>
</gene>
<dbReference type="Proteomes" id="UP000256709">
    <property type="component" value="Unassembled WGS sequence"/>
</dbReference>
<dbReference type="PANTHER" id="PTHR12737:SF9">
    <property type="entry name" value="DIMETHYLARGININASE"/>
    <property type="match status" value="1"/>
</dbReference>
<keyword evidence="4" id="KW-1133">Transmembrane helix</keyword>
<dbReference type="GO" id="GO:0000052">
    <property type="term" value="P:citrulline metabolic process"/>
    <property type="evidence" value="ECO:0007669"/>
    <property type="project" value="TreeGrafter"/>
</dbReference>
<dbReference type="GO" id="GO:0006525">
    <property type="term" value="P:arginine metabolic process"/>
    <property type="evidence" value="ECO:0007669"/>
    <property type="project" value="TreeGrafter"/>
</dbReference>
<evidence type="ECO:0000313" key="5">
    <source>
        <dbReference type="EMBL" id="RFA07716.1"/>
    </source>
</evidence>
<proteinExistence type="inferred from homology"/>
<feature type="transmembrane region" description="Helical" evidence="4">
    <location>
        <begin position="40"/>
        <end position="65"/>
    </location>
</feature>
<dbReference type="NCBIfam" id="NF045660">
    <property type="entry name" value="DiMthArgaseDdahStm"/>
    <property type="match status" value="1"/>
</dbReference>
<organism evidence="5 6">
    <name type="scientific">Subtercola boreus</name>
    <dbReference type="NCBI Taxonomy" id="120213"/>
    <lineage>
        <taxon>Bacteria</taxon>
        <taxon>Bacillati</taxon>
        <taxon>Actinomycetota</taxon>
        <taxon>Actinomycetes</taxon>
        <taxon>Micrococcales</taxon>
        <taxon>Microbacteriaceae</taxon>
        <taxon>Subtercola</taxon>
    </lineage>
</organism>
<evidence type="ECO:0000256" key="2">
    <source>
        <dbReference type="ARBA" id="ARBA00022801"/>
    </source>
</evidence>
<protein>
    <submittedName>
        <fullName evidence="5">Dimethylarginine dimethylaminohydrolase</fullName>
    </submittedName>
</protein>
<feature type="active site" description="Proton donor" evidence="3">
    <location>
        <position position="282"/>
    </location>
</feature>